<sequence length="286" mass="28681">MTEENATPGGISGSGIPPAGGPGDQSAPAVPPAEPSAVPPKPSTPPTSATPVVPSATPITPPVRPSGSPAGRPLAGQPGPREPRGAQATGAAGAVLARATKAASGKASQLGGLVRRQAPARIGAAVVAVVVMGLLIWWLTSLGGGTNKAVAEASPAAATTPAAPPSRSTLPLEGVGPLEFQLGDCFQDFDPEAPQSTIVACAAGHSAQLIAVHHYQESASYPGLTALKDKGRETCRNAKLAASASSYELKQRNAYPSPASWNNGDRRVDCYVTADTGNVIMESLVP</sequence>
<dbReference type="Proteomes" id="UP001252243">
    <property type="component" value="Unassembled WGS sequence"/>
</dbReference>
<keyword evidence="2" id="KW-0812">Transmembrane</keyword>
<evidence type="ECO:0000313" key="5">
    <source>
        <dbReference type="Proteomes" id="UP001252243"/>
    </source>
</evidence>
<keyword evidence="5" id="KW-1185">Reference proteome</keyword>
<keyword evidence="2" id="KW-1133">Transmembrane helix</keyword>
<dbReference type="Pfam" id="PF13845">
    <property type="entry name" value="Septum_form"/>
    <property type="match status" value="1"/>
</dbReference>
<evidence type="ECO:0000313" key="4">
    <source>
        <dbReference type="EMBL" id="MDR7083441.1"/>
    </source>
</evidence>
<gene>
    <name evidence="4" type="ORF">J2X01_002735</name>
</gene>
<evidence type="ECO:0000256" key="2">
    <source>
        <dbReference type="SAM" id="Phobius"/>
    </source>
</evidence>
<keyword evidence="2" id="KW-0472">Membrane</keyword>
<feature type="compositionally biased region" description="Low complexity" evidence="1">
    <location>
        <begin position="46"/>
        <end position="58"/>
    </location>
</feature>
<feature type="compositionally biased region" description="Pro residues" evidence="1">
    <location>
        <begin position="29"/>
        <end position="45"/>
    </location>
</feature>
<feature type="region of interest" description="Disordered" evidence="1">
    <location>
        <begin position="1"/>
        <end position="93"/>
    </location>
</feature>
<evidence type="ECO:0000259" key="3">
    <source>
        <dbReference type="Pfam" id="PF13845"/>
    </source>
</evidence>
<dbReference type="EMBL" id="JAVDVQ010000011">
    <property type="protein sequence ID" value="MDR7083441.1"/>
    <property type="molecule type" value="Genomic_DNA"/>
</dbReference>
<evidence type="ECO:0000256" key="1">
    <source>
        <dbReference type="SAM" id="MobiDB-lite"/>
    </source>
</evidence>
<protein>
    <recommendedName>
        <fullName evidence="3">Septum formation-related domain-containing protein</fullName>
    </recommendedName>
</protein>
<dbReference type="InterPro" id="IPR026004">
    <property type="entry name" value="Septum_form"/>
</dbReference>
<comment type="caution">
    <text evidence="4">The sequence shown here is derived from an EMBL/GenBank/DDBJ whole genome shotgun (WGS) entry which is preliminary data.</text>
</comment>
<reference evidence="4 5" key="1">
    <citation type="submission" date="2023-07" db="EMBL/GenBank/DDBJ databases">
        <title>Sorghum-associated microbial communities from plants grown in Nebraska, USA.</title>
        <authorList>
            <person name="Schachtman D."/>
        </authorList>
    </citation>
    <scope>NUCLEOTIDE SEQUENCE [LARGE SCALE GENOMIC DNA]</scope>
    <source>
        <strain evidence="4 5">BE167</strain>
    </source>
</reference>
<accession>A0ABU1UE83</accession>
<feature type="domain" description="Septum formation-related" evidence="3">
    <location>
        <begin position="183"/>
        <end position="274"/>
    </location>
</feature>
<feature type="transmembrane region" description="Helical" evidence="2">
    <location>
        <begin position="122"/>
        <end position="140"/>
    </location>
</feature>
<name>A0ABU1UE83_9MICC</name>
<dbReference type="RefSeq" id="WP_310058146.1">
    <property type="nucleotide sequence ID" value="NZ_JAVDVQ010000011.1"/>
</dbReference>
<organism evidence="4 5">
    <name type="scientific">Arthrobacter ginsengisoli</name>
    <dbReference type="NCBI Taxonomy" id="1356565"/>
    <lineage>
        <taxon>Bacteria</taxon>
        <taxon>Bacillati</taxon>
        <taxon>Actinomycetota</taxon>
        <taxon>Actinomycetes</taxon>
        <taxon>Micrococcales</taxon>
        <taxon>Micrococcaceae</taxon>
        <taxon>Arthrobacter</taxon>
    </lineage>
</organism>
<proteinExistence type="predicted"/>